<keyword evidence="2 5" id="KW-0812">Transmembrane</keyword>
<accession>A0ABX3KHM8</accession>
<organism evidence="7 8">
    <name type="scientific">Salinivibrio sharmensis</name>
    <dbReference type="NCBI Taxonomy" id="390883"/>
    <lineage>
        <taxon>Bacteria</taxon>
        <taxon>Pseudomonadati</taxon>
        <taxon>Pseudomonadota</taxon>
        <taxon>Gammaproteobacteria</taxon>
        <taxon>Vibrionales</taxon>
        <taxon>Vibrionaceae</taxon>
        <taxon>Salinivibrio</taxon>
    </lineage>
</organism>
<dbReference type="RefSeq" id="WP_077772159.1">
    <property type="nucleotide sequence ID" value="NZ_MUFC01000006.1"/>
</dbReference>
<dbReference type="EMBL" id="MUFC01000006">
    <property type="protein sequence ID" value="OOE88681.1"/>
    <property type="molecule type" value="Genomic_DNA"/>
</dbReference>
<evidence type="ECO:0000256" key="2">
    <source>
        <dbReference type="ARBA" id="ARBA00022692"/>
    </source>
</evidence>
<feature type="transmembrane region" description="Helical" evidence="5">
    <location>
        <begin position="390"/>
        <end position="409"/>
    </location>
</feature>
<feature type="transmembrane region" description="Helical" evidence="5">
    <location>
        <begin position="174"/>
        <end position="206"/>
    </location>
</feature>
<dbReference type="InterPro" id="IPR051533">
    <property type="entry name" value="WaaL-like"/>
</dbReference>
<feature type="transmembrane region" description="Helical" evidence="5">
    <location>
        <begin position="56"/>
        <end position="74"/>
    </location>
</feature>
<feature type="transmembrane region" description="Helical" evidence="5">
    <location>
        <begin position="140"/>
        <end position="162"/>
    </location>
</feature>
<evidence type="ECO:0000256" key="4">
    <source>
        <dbReference type="ARBA" id="ARBA00023136"/>
    </source>
</evidence>
<gene>
    <name evidence="7" type="ORF">BZG74_08290</name>
</gene>
<feature type="transmembrane region" description="Helical" evidence="5">
    <location>
        <begin position="30"/>
        <end position="50"/>
    </location>
</feature>
<dbReference type="InterPro" id="IPR007016">
    <property type="entry name" value="O-antigen_ligase-rel_domated"/>
</dbReference>
<keyword evidence="8" id="KW-1185">Reference proteome</keyword>
<dbReference type="Proteomes" id="UP000188627">
    <property type="component" value="Unassembled WGS sequence"/>
</dbReference>
<evidence type="ECO:0000256" key="5">
    <source>
        <dbReference type="SAM" id="Phobius"/>
    </source>
</evidence>
<protein>
    <recommendedName>
        <fullName evidence="6">O-antigen ligase-related domain-containing protein</fullName>
    </recommendedName>
</protein>
<feature type="transmembrane region" description="Helical" evidence="5">
    <location>
        <begin position="335"/>
        <end position="353"/>
    </location>
</feature>
<keyword evidence="3 5" id="KW-1133">Transmembrane helix</keyword>
<proteinExistence type="predicted"/>
<feature type="domain" description="O-antigen ligase-related" evidence="6">
    <location>
        <begin position="180"/>
        <end position="342"/>
    </location>
</feature>
<name>A0ABX3KHM8_9GAMM</name>
<evidence type="ECO:0000256" key="1">
    <source>
        <dbReference type="ARBA" id="ARBA00004141"/>
    </source>
</evidence>
<dbReference type="Pfam" id="PF04932">
    <property type="entry name" value="Wzy_C"/>
    <property type="match status" value="1"/>
</dbReference>
<sequence length="415" mass="45677">MLLTSRQRLTSLLCLIYFTTLLITPDSYKYGAILLAVTALIMLPSTWQALKTRPAILISGSLVLYFVVTLAFALPGEHYTQLDMPSRVLLAIMIFALLLKYPPELKSVFYGCAIGAALVGVIALYQHYMLDIRALSTGGFMPIQVAGMAASLSVFSIFAYIYSCQRTLPTLKTIAFLGITLGFIATLLSGGRGSWVITPFVALWAVIYYRKHFSSRDYLAIATSVVLIVVTAVIPALDRAGLVFAELDDYQQIQRTEMADTDTQRTPSVTSSSGVRVELWKTALYLFADNPITGTGYSQFTSAREVLVEKGQVDPIVMDFSRAHNQLLEELQVKGLIGGLTLIVLIAAPWLATRKTNTGDTPDKHFATIMLRSHLILIAGYMLTQHYLNHHSGILFFSLGVVIFASIALRAEARD</sequence>
<reference evidence="8" key="1">
    <citation type="submission" date="2017-01" db="EMBL/GenBank/DDBJ databases">
        <title>Draft genome of the species Salinivibrio sharmensis.</title>
        <authorList>
            <person name="Lopez-Hermoso C."/>
            <person name="De La Haba R."/>
            <person name="Sanchez-Porro C."/>
            <person name="Ventosa A."/>
        </authorList>
    </citation>
    <scope>NUCLEOTIDE SEQUENCE [LARGE SCALE GENOMIC DNA]</scope>
    <source>
        <strain evidence="8">CBH463</strain>
    </source>
</reference>
<feature type="transmembrane region" description="Helical" evidence="5">
    <location>
        <begin position="86"/>
        <end position="102"/>
    </location>
</feature>
<dbReference type="PANTHER" id="PTHR37422:SF17">
    <property type="entry name" value="O-ANTIGEN LIGASE"/>
    <property type="match status" value="1"/>
</dbReference>
<evidence type="ECO:0000313" key="8">
    <source>
        <dbReference type="Proteomes" id="UP000188627"/>
    </source>
</evidence>
<comment type="subcellular location">
    <subcellularLocation>
        <location evidence="1">Membrane</location>
        <topology evidence="1">Multi-pass membrane protein</topology>
    </subcellularLocation>
</comment>
<feature type="transmembrane region" description="Helical" evidence="5">
    <location>
        <begin position="108"/>
        <end position="128"/>
    </location>
</feature>
<evidence type="ECO:0000259" key="6">
    <source>
        <dbReference type="Pfam" id="PF04932"/>
    </source>
</evidence>
<feature type="transmembrane region" description="Helical" evidence="5">
    <location>
        <begin position="6"/>
        <end position="23"/>
    </location>
</feature>
<evidence type="ECO:0000313" key="7">
    <source>
        <dbReference type="EMBL" id="OOE88681.1"/>
    </source>
</evidence>
<comment type="caution">
    <text evidence="7">The sequence shown here is derived from an EMBL/GenBank/DDBJ whole genome shotgun (WGS) entry which is preliminary data.</text>
</comment>
<dbReference type="PANTHER" id="PTHR37422">
    <property type="entry name" value="TEICHURONIC ACID BIOSYNTHESIS PROTEIN TUAE"/>
    <property type="match status" value="1"/>
</dbReference>
<feature type="transmembrane region" description="Helical" evidence="5">
    <location>
        <begin position="218"/>
        <end position="237"/>
    </location>
</feature>
<keyword evidence="4 5" id="KW-0472">Membrane</keyword>
<evidence type="ECO:0000256" key="3">
    <source>
        <dbReference type="ARBA" id="ARBA00022989"/>
    </source>
</evidence>